<protein>
    <submittedName>
        <fullName evidence="4">Uncharacterized protein</fullName>
    </submittedName>
</protein>
<name>A0A9W8JYH8_9AGAR</name>
<sequence>MSDLFAFVVGHGDLRSVLCLIVFSIVVFVLAYLTNPSENSFRAYLTEQSFRHHLSRLDHGADDAHAPNRFRSRYLSRNSSNSSTPLFAVDNTPPFHFANRASISLRTPKHVFRSFAVFTVAAMVPLSKTSDRDPCLISDSWYIGAFGKWWRGGVFEEWYQDVIARTKDEESWSSGILNMKRLDMLEECNASKASVHDLRAQLTECQTAASQSRAVLHQEVDTHRERKRLEDASKAELRSRTKTLEDSKRVAEGLKKEADKKLKAAQLIHDNATQRVDNFDKETSSLRKELSENQEFIAEHRGQVSDTERGLTEALERKRLEIKAAEELVLILNQRSRELEEKLASEKDRLQTLREKSDGLRQTRASHLEDSFTQLFHDQELVPTSDVHHSPTTYDHTADPWDMTSNGSHNQLPYIYDASQFYALGGPPRRASVGNTNATRLDNAPGFQANSFSPFSNVTSSDGTLFENGRSHLFSDHGFSGSLDNGGSISRSFQSDSDPYVEKEWRQSTKQHPKTNIPGVVTSSPTSLYGPSIKNAEELALALQFPSYEHQHQPFESQRSTWKHSKEDPPFAFDSQEVEYPYFQTPAEKTSTRNWFSAIGKAKTGKGLNPDAKEFNLFRKAPGNGTMFNGHSSSNAMYDALNPNGLGPTAGAASTSQSLLRAFAPSPAEREALQRALGGSTNTSFERLPSLSDVGSIPASPTSSHARAHVPQVPVRDLGSRLPAWLQSLPRTRKPNFSPWDDEDPKETPKENVARRMT</sequence>
<keyword evidence="3" id="KW-0812">Transmembrane</keyword>
<evidence type="ECO:0000313" key="5">
    <source>
        <dbReference type="Proteomes" id="UP001148786"/>
    </source>
</evidence>
<gene>
    <name evidence="4" type="ORF">NLJ89_g6326</name>
</gene>
<accession>A0A9W8JYH8</accession>
<keyword evidence="3" id="KW-0472">Membrane</keyword>
<keyword evidence="1" id="KW-0175">Coiled coil</keyword>
<feature type="region of interest" description="Disordered" evidence="2">
    <location>
        <begin position="678"/>
        <end position="758"/>
    </location>
</feature>
<dbReference type="Proteomes" id="UP001148786">
    <property type="component" value="Unassembled WGS sequence"/>
</dbReference>
<evidence type="ECO:0000313" key="4">
    <source>
        <dbReference type="EMBL" id="KAJ3507395.1"/>
    </source>
</evidence>
<organism evidence="4 5">
    <name type="scientific">Agrocybe chaxingu</name>
    <dbReference type="NCBI Taxonomy" id="84603"/>
    <lineage>
        <taxon>Eukaryota</taxon>
        <taxon>Fungi</taxon>
        <taxon>Dikarya</taxon>
        <taxon>Basidiomycota</taxon>
        <taxon>Agaricomycotina</taxon>
        <taxon>Agaricomycetes</taxon>
        <taxon>Agaricomycetidae</taxon>
        <taxon>Agaricales</taxon>
        <taxon>Agaricineae</taxon>
        <taxon>Strophariaceae</taxon>
        <taxon>Agrocybe</taxon>
    </lineage>
</organism>
<keyword evidence="3" id="KW-1133">Transmembrane helix</keyword>
<feature type="coiled-coil region" evidence="1">
    <location>
        <begin position="308"/>
        <end position="363"/>
    </location>
</feature>
<evidence type="ECO:0000256" key="1">
    <source>
        <dbReference type="SAM" id="Coils"/>
    </source>
</evidence>
<dbReference type="EMBL" id="JANKHO010000664">
    <property type="protein sequence ID" value="KAJ3507395.1"/>
    <property type="molecule type" value="Genomic_DNA"/>
</dbReference>
<comment type="caution">
    <text evidence="4">The sequence shown here is derived from an EMBL/GenBank/DDBJ whole genome shotgun (WGS) entry which is preliminary data.</text>
</comment>
<reference evidence="4" key="1">
    <citation type="submission" date="2022-07" db="EMBL/GenBank/DDBJ databases">
        <title>Genome Sequence of Agrocybe chaxingu.</title>
        <authorList>
            <person name="Buettner E."/>
        </authorList>
    </citation>
    <scope>NUCLEOTIDE SEQUENCE</scope>
    <source>
        <strain evidence="4">MP-N11</strain>
    </source>
</reference>
<feature type="transmembrane region" description="Helical" evidence="3">
    <location>
        <begin position="14"/>
        <end position="33"/>
    </location>
</feature>
<evidence type="ECO:0000256" key="3">
    <source>
        <dbReference type="SAM" id="Phobius"/>
    </source>
</evidence>
<feature type="compositionally biased region" description="Basic and acidic residues" evidence="2">
    <location>
        <begin position="746"/>
        <end position="758"/>
    </location>
</feature>
<keyword evidence="5" id="KW-1185">Reference proteome</keyword>
<proteinExistence type="predicted"/>
<dbReference type="OrthoDB" id="2548929at2759"/>
<evidence type="ECO:0000256" key="2">
    <source>
        <dbReference type="SAM" id="MobiDB-lite"/>
    </source>
</evidence>
<dbReference type="AlphaFoldDB" id="A0A9W8JYH8"/>